<dbReference type="InterPro" id="IPR051450">
    <property type="entry name" value="Gfo/Idh/MocA_Oxidoreductases"/>
</dbReference>
<evidence type="ECO:0000313" key="4">
    <source>
        <dbReference type="Proteomes" id="UP000178893"/>
    </source>
</evidence>
<feature type="domain" description="GFO/IDH/MocA-like oxidoreductase" evidence="2">
    <location>
        <begin position="126"/>
        <end position="234"/>
    </location>
</feature>
<organism evidence="3 4">
    <name type="scientific">Candidatus Nealsonbacteria bacterium RBG_13_37_56</name>
    <dbReference type="NCBI Taxonomy" id="1801661"/>
    <lineage>
        <taxon>Bacteria</taxon>
        <taxon>Candidatus Nealsoniibacteriota</taxon>
    </lineage>
</organism>
<gene>
    <name evidence="3" type="ORF">A2V72_01970</name>
</gene>
<dbReference type="SUPFAM" id="SSF55347">
    <property type="entry name" value="Glyceraldehyde-3-phosphate dehydrogenase-like, C-terminal domain"/>
    <property type="match status" value="1"/>
</dbReference>
<dbReference type="InterPro" id="IPR000683">
    <property type="entry name" value="Gfo/Idh/MocA-like_OxRdtase_N"/>
</dbReference>
<dbReference type="Proteomes" id="UP000178893">
    <property type="component" value="Unassembled WGS sequence"/>
</dbReference>
<evidence type="ECO:0000313" key="3">
    <source>
        <dbReference type="EMBL" id="OGZ17787.1"/>
    </source>
</evidence>
<dbReference type="SUPFAM" id="SSF51735">
    <property type="entry name" value="NAD(P)-binding Rossmann-fold domains"/>
    <property type="match status" value="1"/>
</dbReference>
<evidence type="ECO:0000259" key="2">
    <source>
        <dbReference type="Pfam" id="PF22725"/>
    </source>
</evidence>
<accession>A0A1G2DW35</accession>
<dbReference type="GO" id="GO:0000166">
    <property type="term" value="F:nucleotide binding"/>
    <property type="evidence" value="ECO:0007669"/>
    <property type="project" value="InterPro"/>
</dbReference>
<feature type="domain" description="Gfo/Idh/MocA-like oxidoreductase N-terminal" evidence="1">
    <location>
        <begin position="2"/>
        <end position="117"/>
    </location>
</feature>
<dbReference type="InterPro" id="IPR036291">
    <property type="entry name" value="NAD(P)-bd_dom_sf"/>
</dbReference>
<dbReference type="Pfam" id="PF22725">
    <property type="entry name" value="GFO_IDH_MocA_C3"/>
    <property type="match status" value="1"/>
</dbReference>
<dbReference type="Pfam" id="PF01408">
    <property type="entry name" value="GFO_IDH_MocA"/>
    <property type="match status" value="1"/>
</dbReference>
<protein>
    <recommendedName>
        <fullName evidence="5">Gfo/Idh/MocA-like oxidoreductase N-terminal domain-containing protein</fullName>
    </recommendedName>
</protein>
<dbReference type="Gene3D" id="3.40.50.720">
    <property type="entry name" value="NAD(P)-binding Rossmann-like Domain"/>
    <property type="match status" value="1"/>
</dbReference>
<reference evidence="3 4" key="1">
    <citation type="journal article" date="2016" name="Nat. Commun.">
        <title>Thousands of microbial genomes shed light on interconnected biogeochemical processes in an aquifer system.</title>
        <authorList>
            <person name="Anantharaman K."/>
            <person name="Brown C.T."/>
            <person name="Hug L.A."/>
            <person name="Sharon I."/>
            <person name="Castelle C.J."/>
            <person name="Probst A.J."/>
            <person name="Thomas B.C."/>
            <person name="Singh A."/>
            <person name="Wilkins M.J."/>
            <person name="Karaoz U."/>
            <person name="Brodie E.L."/>
            <person name="Williams K.H."/>
            <person name="Hubbard S.S."/>
            <person name="Banfield J.F."/>
        </authorList>
    </citation>
    <scope>NUCLEOTIDE SEQUENCE [LARGE SCALE GENOMIC DNA]</scope>
</reference>
<dbReference type="AlphaFoldDB" id="A0A1G2DW35"/>
<proteinExistence type="predicted"/>
<dbReference type="Gene3D" id="3.30.360.10">
    <property type="entry name" value="Dihydrodipicolinate Reductase, domain 2"/>
    <property type="match status" value="1"/>
</dbReference>
<dbReference type="PANTHER" id="PTHR43377:SF6">
    <property type="entry name" value="GFO_IDH_MOCA-LIKE OXIDOREDUCTASE N-TERMINAL DOMAIN-CONTAINING PROTEIN"/>
    <property type="match status" value="1"/>
</dbReference>
<evidence type="ECO:0008006" key="5">
    <source>
        <dbReference type="Google" id="ProtNLM"/>
    </source>
</evidence>
<dbReference type="EMBL" id="MHLW01000026">
    <property type="protein sequence ID" value="OGZ17787.1"/>
    <property type="molecule type" value="Genomic_DNA"/>
</dbReference>
<name>A0A1G2DW35_9BACT</name>
<comment type="caution">
    <text evidence="3">The sequence shown here is derived from an EMBL/GenBank/DDBJ whole genome shotgun (WGS) entry which is preliminary data.</text>
</comment>
<dbReference type="PANTHER" id="PTHR43377">
    <property type="entry name" value="BILIVERDIN REDUCTASE A"/>
    <property type="match status" value="1"/>
</dbReference>
<dbReference type="InterPro" id="IPR055170">
    <property type="entry name" value="GFO_IDH_MocA-like_dom"/>
</dbReference>
<sequence length="307" mass="35417">MINIAIIGIGYWGEKLLRNFKKLDEVKIKYLCDLKYSQEEKNQEPKIVNNYKEILKDSAINAVIIATDIPTHYQIVKDSLLAGKNVFVEKLLSLDPEQAKELINLAKEKKLVLFVDYTFLYSSAVKEIKNIIKSDRIGKVFSIRANRLNFGKFQKNNDVIADLLSHDISILYYLLEDSPKEVLSLSSKNFQDDSDDYATILIKYNSGVIANINLSWINYEKERKYYISGTKGMVIWDDLEPENKIKLIEDSGRISFPKLDLSAEPLYKVCQDFVRIFEKGIYSSSNNKISLEAVKIYKLINKNKKNE</sequence>
<evidence type="ECO:0000259" key="1">
    <source>
        <dbReference type="Pfam" id="PF01408"/>
    </source>
</evidence>